<dbReference type="OrthoDB" id="496981at2759"/>
<gene>
    <name evidence="2" type="ORF">TrLO_g11924</name>
</gene>
<name>A0A9W7FP32_9STRA</name>
<organism evidence="2 3">
    <name type="scientific">Triparma laevis f. longispina</name>
    <dbReference type="NCBI Taxonomy" id="1714387"/>
    <lineage>
        <taxon>Eukaryota</taxon>
        <taxon>Sar</taxon>
        <taxon>Stramenopiles</taxon>
        <taxon>Ochrophyta</taxon>
        <taxon>Bolidophyceae</taxon>
        <taxon>Parmales</taxon>
        <taxon>Triparmaceae</taxon>
        <taxon>Triparma</taxon>
    </lineage>
</organism>
<keyword evidence="1" id="KW-1133">Transmembrane helix</keyword>
<protein>
    <submittedName>
        <fullName evidence="2">Uncharacterized protein</fullName>
    </submittedName>
</protein>
<keyword evidence="1" id="KW-0472">Membrane</keyword>
<dbReference type="InterPro" id="IPR050275">
    <property type="entry name" value="PGM_Phosphatase"/>
</dbReference>
<dbReference type="Proteomes" id="UP001165122">
    <property type="component" value="Unassembled WGS sequence"/>
</dbReference>
<comment type="caution">
    <text evidence="2">The sequence shown here is derived from an EMBL/GenBank/DDBJ whole genome shotgun (WGS) entry which is preliminary data.</text>
</comment>
<keyword evidence="3" id="KW-1185">Reference proteome</keyword>
<dbReference type="SUPFAM" id="SSF53254">
    <property type="entry name" value="Phosphoglycerate mutase-like"/>
    <property type="match status" value="1"/>
</dbReference>
<dbReference type="EMBL" id="BRXW01000248">
    <property type="protein sequence ID" value="GMI16267.1"/>
    <property type="molecule type" value="Genomic_DNA"/>
</dbReference>
<dbReference type="InterPro" id="IPR013078">
    <property type="entry name" value="His_Pase_superF_clade-1"/>
</dbReference>
<dbReference type="AlphaFoldDB" id="A0A9W7FP32"/>
<dbReference type="InterPro" id="IPR029033">
    <property type="entry name" value="His_PPase_superfam"/>
</dbReference>
<feature type="transmembrane region" description="Helical" evidence="1">
    <location>
        <begin position="6"/>
        <end position="39"/>
    </location>
</feature>
<proteinExistence type="predicted"/>
<dbReference type="GO" id="GO:0005829">
    <property type="term" value="C:cytosol"/>
    <property type="evidence" value="ECO:0007669"/>
    <property type="project" value="TreeGrafter"/>
</dbReference>
<keyword evidence="1" id="KW-0812">Transmembrane</keyword>
<dbReference type="PANTHER" id="PTHR48100:SF33">
    <property type="entry name" value="PEPTIDASE S54 RHOMBOID DOMAIN-CONTAINING PROTEIN"/>
    <property type="match status" value="1"/>
</dbReference>
<reference evidence="3" key="1">
    <citation type="journal article" date="2023" name="Commun. Biol.">
        <title>Genome analysis of Parmales, the sister group of diatoms, reveals the evolutionary specialization of diatoms from phago-mixotrophs to photoautotrophs.</title>
        <authorList>
            <person name="Ban H."/>
            <person name="Sato S."/>
            <person name="Yoshikawa S."/>
            <person name="Yamada K."/>
            <person name="Nakamura Y."/>
            <person name="Ichinomiya M."/>
            <person name="Sato N."/>
            <person name="Blanc-Mathieu R."/>
            <person name="Endo H."/>
            <person name="Kuwata A."/>
            <person name="Ogata H."/>
        </authorList>
    </citation>
    <scope>NUCLEOTIDE SEQUENCE [LARGE SCALE GENOMIC DNA]</scope>
    <source>
        <strain evidence="3">NIES 3700</strain>
    </source>
</reference>
<evidence type="ECO:0000256" key="1">
    <source>
        <dbReference type="SAM" id="Phobius"/>
    </source>
</evidence>
<sequence length="356" mass="39808">MAVIGVIMAVPALISFYVLWVISMLLRPLFILSVGLLLWNFPSTVLKFKQVVNTLAYMFFTNDKKYKKLPEVDMEDFKKHERKTIIFVRHGESCWNDTFNAGERKKVDFIKGFIPGLILAAGTEVYLGLTGRVDSWFYDSPLSEYGIDQIERLAKFLKKPGATTSEQKDLAILNGTSSTSSVLISSNLRRAISTVAIGFRSRLAQNPTQKIVIHPSLQEISRNPDTLSITPVGKQVEASWIEKSNYPHVAGVLQEQCDMKYHIGNKSMSSNGGKRMAAFCDFAFTRDEAALVCGGHSLWFRSFFRQYLPEASKHTAKAKKMVNGGCVAFELMRAVKGGKGVYIIDESTIRVVYGGF</sequence>
<dbReference type="Gene3D" id="3.40.50.1240">
    <property type="entry name" value="Phosphoglycerate mutase-like"/>
    <property type="match status" value="1"/>
</dbReference>
<evidence type="ECO:0000313" key="2">
    <source>
        <dbReference type="EMBL" id="GMI16267.1"/>
    </source>
</evidence>
<evidence type="ECO:0000313" key="3">
    <source>
        <dbReference type="Proteomes" id="UP001165122"/>
    </source>
</evidence>
<dbReference type="CDD" id="cd07067">
    <property type="entry name" value="HP_PGM_like"/>
    <property type="match status" value="1"/>
</dbReference>
<dbReference type="PANTHER" id="PTHR48100">
    <property type="entry name" value="BROAD-SPECIFICITY PHOSPHATASE YOR283W-RELATED"/>
    <property type="match status" value="1"/>
</dbReference>
<accession>A0A9W7FP32</accession>
<dbReference type="GO" id="GO:0016791">
    <property type="term" value="F:phosphatase activity"/>
    <property type="evidence" value="ECO:0007669"/>
    <property type="project" value="TreeGrafter"/>
</dbReference>